<dbReference type="Proteomes" id="UP001163982">
    <property type="component" value="Chromosome"/>
</dbReference>
<sequence>MTNVKQSKARAMKMSEKAAAIMEVHFPGFPEAWLWHRKKNHGYSTIPRTLPIAMQALNEIKGHPAGHPLFCLWARSPDHPFLIIENQATFAAEAGFTGARAVDTWRRRMKVLKKYDFIATKKGSSGEFHYVLLLNPNAAVEKLRRLNLVTDDLYSRFLERLADIGGSNDIAEIRKLWDLQDAAAKEKAEAEAAAKAKAEAEGAPKPKAPKPPRKKAGATAPESKGEPS</sequence>
<evidence type="ECO:0000313" key="2">
    <source>
        <dbReference type="Proteomes" id="UP001163982"/>
    </source>
</evidence>
<protein>
    <submittedName>
        <fullName evidence="1">Uncharacterized protein</fullName>
    </submittedName>
</protein>
<organism evidence="1 2">
    <name type="scientific">Pseudomonas fortuita</name>
    <dbReference type="NCBI Taxonomy" id="3233375"/>
    <lineage>
        <taxon>Bacteria</taxon>
        <taxon>Pseudomonadati</taxon>
        <taxon>Pseudomonadota</taxon>
        <taxon>Gammaproteobacteria</taxon>
        <taxon>Pseudomonadales</taxon>
        <taxon>Pseudomonadaceae</taxon>
        <taxon>Pseudomonas</taxon>
    </lineage>
</organism>
<accession>A0ACD4P8Z7</accession>
<keyword evidence="2" id="KW-1185">Reference proteome</keyword>
<evidence type="ECO:0000313" key="1">
    <source>
        <dbReference type="EMBL" id="WAP63556.1"/>
    </source>
</evidence>
<name>A0ACD4P8Z7_9PSED</name>
<gene>
    <name evidence="1" type="ORF">OZ911_27385</name>
</gene>
<proteinExistence type="predicted"/>
<dbReference type="EMBL" id="CP114035">
    <property type="protein sequence ID" value="WAP63556.1"/>
    <property type="molecule type" value="Genomic_DNA"/>
</dbReference>
<reference evidence="1" key="1">
    <citation type="journal article" date="2024" name="Int. J. Syst. Evol. Microbiol.">
        <title>Pseudomonas fortuita sp. nov., isolated from the endosphere of a wild yam.</title>
        <authorList>
            <person name="Carlier A."/>
            <person name="Beaumel M."/>
            <person name="Moreau S."/>
            <person name="Acar T."/>
            <person name="Sana T.G."/>
            <person name="Cnockaert M."/>
            <person name="Vandamme P."/>
        </authorList>
    </citation>
    <scope>NUCLEOTIDE SEQUENCE</scope>
    <source>
        <strain evidence="1">GMI12077</strain>
    </source>
</reference>